<dbReference type="PANTHER" id="PTHR34299">
    <property type="entry name" value="DIACYLGLYCEROL KINASE"/>
    <property type="match status" value="1"/>
</dbReference>
<evidence type="ECO:0000259" key="20">
    <source>
        <dbReference type="Pfam" id="PF01569"/>
    </source>
</evidence>
<dbReference type="GO" id="GO:0005524">
    <property type="term" value="F:ATP binding"/>
    <property type="evidence" value="ECO:0007669"/>
    <property type="project" value="UniProtKB-KW"/>
</dbReference>
<feature type="transmembrane region" description="Helical" evidence="19">
    <location>
        <begin position="211"/>
        <end position="232"/>
    </location>
</feature>
<evidence type="ECO:0000256" key="9">
    <source>
        <dbReference type="ARBA" id="ARBA00022840"/>
    </source>
</evidence>
<dbReference type="InterPro" id="IPR036938">
    <property type="entry name" value="PAP2/HPO_sf"/>
</dbReference>
<comment type="caution">
    <text evidence="21">The sequence shown here is derived from an EMBL/GenBank/DDBJ whole genome shotgun (WGS) entry which is preliminary data.</text>
</comment>
<feature type="binding site" evidence="18">
    <location>
        <position position="24"/>
    </location>
    <ligand>
        <name>a divalent metal cation</name>
        <dbReference type="ChEBI" id="CHEBI:60240"/>
    </ligand>
</feature>
<name>A0A3D5QD30_FLESI</name>
<dbReference type="PANTHER" id="PTHR34299:SF1">
    <property type="entry name" value="DIACYLGLYCEROL KINASE"/>
    <property type="match status" value="1"/>
</dbReference>
<sequence length="233" mass="25644">MKSDSWWKSLGFATQGVLYAVKTERNLKIHIFLAIAVLFISLFFDLAFLEYVIFALTITLVIASELFNTAIEYIIDALIPEQSETARVIKDVSAGAVLVTAFGAIFVGYFVLFDRMRKIANMSLSNLPNLPDHIAVISLFITICFVVIFKTMSVKGIPPIIGGMPSGHAAISFSILVSVAYITQDFLVILLVTVLALLVSHSRIQLNIHTLKEVAMGGILGAAITFFIYVFFL</sequence>
<evidence type="ECO:0000256" key="7">
    <source>
        <dbReference type="ARBA" id="ARBA00022741"/>
    </source>
</evidence>
<feature type="binding site" evidence="17">
    <location>
        <position position="24"/>
    </location>
    <ligand>
        <name>ATP</name>
        <dbReference type="ChEBI" id="CHEBI:30616"/>
    </ligand>
</feature>
<evidence type="ECO:0000256" key="10">
    <source>
        <dbReference type="ARBA" id="ARBA00022989"/>
    </source>
</evidence>
<accession>A0A3D5QD30</accession>
<dbReference type="Pfam" id="PF01219">
    <property type="entry name" value="DAGK_prokar"/>
    <property type="match status" value="1"/>
</dbReference>
<dbReference type="OMA" id="KFMQGGM"/>
<evidence type="ECO:0000256" key="5">
    <source>
        <dbReference type="ARBA" id="ARBA00022679"/>
    </source>
</evidence>
<feature type="transmembrane region" description="Helical" evidence="19">
    <location>
        <begin position="134"/>
        <end position="153"/>
    </location>
</feature>
<keyword evidence="18" id="KW-0460">Magnesium</keyword>
<dbReference type="RefSeq" id="WP_013886021.1">
    <property type="nucleotide sequence ID" value="NZ_JAAZVV010000011.1"/>
</dbReference>
<evidence type="ECO:0000313" key="21">
    <source>
        <dbReference type="EMBL" id="HCW93727.1"/>
    </source>
</evidence>
<feature type="transmembrane region" description="Helical" evidence="19">
    <location>
        <begin position="95"/>
        <end position="113"/>
    </location>
</feature>
<evidence type="ECO:0000256" key="12">
    <source>
        <dbReference type="ARBA" id="ARBA00023136"/>
    </source>
</evidence>
<feature type="active site" description="Proton acceptor" evidence="15">
    <location>
        <position position="65"/>
    </location>
</feature>
<feature type="transmembrane region" description="Helical" evidence="19">
    <location>
        <begin position="51"/>
        <end position="75"/>
    </location>
</feature>
<feature type="binding site" evidence="16">
    <location>
        <position position="65"/>
    </location>
    <ligand>
        <name>substrate</name>
    </ligand>
</feature>
<keyword evidence="9 17" id="KW-0067">ATP-binding</keyword>
<keyword evidence="13" id="KW-0594">Phospholipid biosynthesis</keyword>
<keyword evidence="10 19" id="KW-1133">Transmembrane helix</keyword>
<keyword evidence="5" id="KW-0808">Transferase</keyword>
<feature type="binding site" evidence="17">
    <location>
        <position position="72"/>
    </location>
    <ligand>
        <name>ATP</name>
        <dbReference type="ChEBI" id="CHEBI:30616"/>
    </ligand>
</feature>
<dbReference type="Pfam" id="PF01569">
    <property type="entry name" value="PAP2"/>
    <property type="match status" value="1"/>
</dbReference>
<evidence type="ECO:0000256" key="17">
    <source>
        <dbReference type="PIRSR" id="PIRSR600829-3"/>
    </source>
</evidence>
<gene>
    <name evidence="21" type="ORF">DHM44_08590</name>
</gene>
<protein>
    <submittedName>
        <fullName evidence="21">Phosphatase PAP2 family protein</fullName>
    </submittedName>
</protein>
<evidence type="ECO:0000256" key="4">
    <source>
        <dbReference type="ARBA" id="ARBA00022516"/>
    </source>
</evidence>
<feature type="transmembrane region" description="Helical" evidence="19">
    <location>
        <begin position="27"/>
        <end position="44"/>
    </location>
</feature>
<organism evidence="21 22">
    <name type="scientific">Flexistipes sinusarabici</name>
    <dbReference type="NCBI Taxonomy" id="2352"/>
    <lineage>
        <taxon>Bacteria</taxon>
        <taxon>Pseudomonadati</taxon>
        <taxon>Deferribacterota</taxon>
        <taxon>Deferribacteres</taxon>
        <taxon>Deferribacterales</taxon>
        <taxon>Flexistipitaceae</taxon>
        <taxon>Flexistipes</taxon>
    </lineage>
</organism>
<dbReference type="EMBL" id="DPPF01000178">
    <property type="protein sequence ID" value="HCW93727.1"/>
    <property type="molecule type" value="Genomic_DNA"/>
</dbReference>
<evidence type="ECO:0000256" key="6">
    <source>
        <dbReference type="ARBA" id="ARBA00022692"/>
    </source>
</evidence>
<feature type="domain" description="Phosphatidic acid phosphatase type 2/haloperoxidase" evidence="20">
    <location>
        <begin position="163"/>
        <end position="231"/>
    </location>
</feature>
<dbReference type="InterPro" id="IPR036945">
    <property type="entry name" value="DAGK_sf"/>
</dbReference>
<evidence type="ECO:0000256" key="15">
    <source>
        <dbReference type="PIRSR" id="PIRSR600829-1"/>
    </source>
</evidence>
<dbReference type="GO" id="GO:0005886">
    <property type="term" value="C:plasma membrane"/>
    <property type="evidence" value="ECO:0007669"/>
    <property type="project" value="UniProtKB-SubCell"/>
</dbReference>
<comment type="similarity">
    <text evidence="2">Belongs to the bacterial diacylglycerol kinase family.</text>
</comment>
<keyword evidence="6 19" id="KW-0812">Transmembrane</keyword>
<dbReference type="Gene3D" id="1.10.287.3610">
    <property type="match status" value="1"/>
</dbReference>
<evidence type="ECO:0000256" key="3">
    <source>
        <dbReference type="ARBA" id="ARBA00022475"/>
    </source>
</evidence>
<dbReference type="InterPro" id="IPR000326">
    <property type="entry name" value="PAP2/HPO"/>
</dbReference>
<keyword evidence="18" id="KW-0479">Metal-binding</keyword>
<dbReference type="CDD" id="cd14266">
    <property type="entry name" value="UDPK_IM_PAP2_like"/>
    <property type="match status" value="1"/>
</dbReference>
<keyword evidence="12 19" id="KW-0472">Membrane</keyword>
<dbReference type="GO" id="GO:0016301">
    <property type="term" value="F:kinase activity"/>
    <property type="evidence" value="ECO:0007669"/>
    <property type="project" value="UniProtKB-KW"/>
</dbReference>
<evidence type="ECO:0000256" key="18">
    <source>
        <dbReference type="PIRSR" id="PIRSR600829-4"/>
    </source>
</evidence>
<dbReference type="SUPFAM" id="SSF48317">
    <property type="entry name" value="Acid phosphatase/Vanadium-dependent haloperoxidase"/>
    <property type="match status" value="1"/>
</dbReference>
<keyword evidence="11" id="KW-0443">Lipid metabolism</keyword>
<dbReference type="Gene3D" id="1.20.144.10">
    <property type="entry name" value="Phosphatidic acid phosphatase type 2/haloperoxidase"/>
    <property type="match status" value="1"/>
</dbReference>
<keyword evidence="8" id="KW-0418">Kinase</keyword>
<evidence type="ECO:0000256" key="16">
    <source>
        <dbReference type="PIRSR" id="PIRSR600829-2"/>
    </source>
</evidence>
<evidence type="ECO:0000256" key="14">
    <source>
        <dbReference type="ARBA" id="ARBA00023264"/>
    </source>
</evidence>
<keyword evidence="3" id="KW-1003">Cell membrane</keyword>
<reference evidence="21 22" key="1">
    <citation type="journal article" date="2018" name="Nat. Biotechnol.">
        <title>A standardized bacterial taxonomy based on genome phylogeny substantially revises the tree of life.</title>
        <authorList>
            <person name="Parks D.H."/>
            <person name="Chuvochina M."/>
            <person name="Waite D.W."/>
            <person name="Rinke C."/>
            <person name="Skarshewski A."/>
            <person name="Chaumeil P.A."/>
            <person name="Hugenholtz P."/>
        </authorList>
    </citation>
    <scope>NUCLEOTIDE SEQUENCE [LARGE SCALE GENOMIC DNA]</scope>
    <source>
        <strain evidence="21">UBA8672</strain>
    </source>
</reference>
<evidence type="ECO:0000256" key="19">
    <source>
        <dbReference type="SAM" id="Phobius"/>
    </source>
</evidence>
<evidence type="ECO:0000313" key="22">
    <source>
        <dbReference type="Proteomes" id="UP000262325"/>
    </source>
</evidence>
<keyword evidence="14" id="KW-1208">Phospholipid metabolism</keyword>
<feature type="binding site" evidence="17">
    <location>
        <begin position="90"/>
        <end position="91"/>
    </location>
    <ligand>
        <name>ATP</name>
        <dbReference type="ChEBI" id="CHEBI:30616"/>
    </ligand>
</feature>
<dbReference type="GO" id="GO:0008654">
    <property type="term" value="P:phospholipid biosynthetic process"/>
    <property type="evidence" value="ECO:0007669"/>
    <property type="project" value="UniProtKB-KW"/>
</dbReference>
<evidence type="ECO:0000256" key="2">
    <source>
        <dbReference type="ARBA" id="ARBA00005967"/>
    </source>
</evidence>
<comment type="subcellular location">
    <subcellularLocation>
        <location evidence="1">Cell membrane</location>
        <topology evidence="1">Multi-pass membrane protein</topology>
    </subcellularLocation>
</comment>
<dbReference type="GO" id="GO:0046872">
    <property type="term" value="F:metal ion binding"/>
    <property type="evidence" value="ECO:0007669"/>
    <property type="project" value="UniProtKB-KW"/>
</dbReference>
<feature type="transmembrane region" description="Helical" evidence="19">
    <location>
        <begin position="173"/>
        <end position="199"/>
    </location>
</feature>
<proteinExistence type="inferred from homology"/>
<evidence type="ECO:0000256" key="13">
    <source>
        <dbReference type="ARBA" id="ARBA00023209"/>
    </source>
</evidence>
<evidence type="ECO:0000256" key="11">
    <source>
        <dbReference type="ARBA" id="ARBA00023098"/>
    </source>
</evidence>
<dbReference type="InterPro" id="IPR000829">
    <property type="entry name" value="DAGK"/>
</dbReference>
<evidence type="ECO:0000256" key="1">
    <source>
        <dbReference type="ARBA" id="ARBA00004651"/>
    </source>
</evidence>
<feature type="binding site" evidence="18">
    <location>
        <position position="72"/>
    </location>
    <ligand>
        <name>a divalent metal cation</name>
        <dbReference type="ChEBI" id="CHEBI:60240"/>
    </ligand>
</feature>
<keyword evidence="4" id="KW-0444">Lipid biosynthesis</keyword>
<comment type="cofactor">
    <cofactor evidence="18">
        <name>Mg(2+)</name>
        <dbReference type="ChEBI" id="CHEBI:18420"/>
    </cofactor>
    <text evidence="18">Mn(2+), Zn(2+), Cd(2+) and Co(2+) support activity to lesser extents.</text>
</comment>
<dbReference type="Proteomes" id="UP000262325">
    <property type="component" value="Unassembled WGS sequence"/>
</dbReference>
<dbReference type="AlphaFoldDB" id="A0A3D5QD30"/>
<keyword evidence="7 17" id="KW-0547">Nucleotide-binding</keyword>
<evidence type="ECO:0000256" key="8">
    <source>
        <dbReference type="ARBA" id="ARBA00022777"/>
    </source>
</evidence>